<dbReference type="AlphaFoldDB" id="A0A2W2DQX7"/>
<comment type="caution">
    <text evidence="3">The sequence shown here is derived from an EMBL/GenBank/DDBJ whole genome shotgun (WGS) entry which is preliminary data.</text>
</comment>
<dbReference type="SUPFAM" id="SSF51679">
    <property type="entry name" value="Bacterial luciferase-like"/>
    <property type="match status" value="1"/>
</dbReference>
<feature type="non-terminal residue" evidence="3">
    <location>
        <position position="1"/>
    </location>
</feature>
<gene>
    <name evidence="3" type="ORF">C1J01_32300</name>
</gene>
<dbReference type="Gene3D" id="3.20.20.30">
    <property type="entry name" value="Luciferase-like domain"/>
    <property type="match status" value="1"/>
</dbReference>
<feature type="domain" description="Luciferase-like" evidence="2">
    <location>
        <begin position="39"/>
        <end position="102"/>
    </location>
</feature>
<protein>
    <submittedName>
        <fullName evidence="3">LLM class flavin-dependent oxidoreductase</fullName>
    </submittedName>
</protein>
<accession>A0A2W2DQX7</accession>
<evidence type="ECO:0000256" key="1">
    <source>
        <dbReference type="SAM" id="MobiDB-lite"/>
    </source>
</evidence>
<reference evidence="3 4" key="1">
    <citation type="submission" date="2018-01" db="EMBL/GenBank/DDBJ databases">
        <title>Draft genome sequence of Nonomuraea sp. KC333.</title>
        <authorList>
            <person name="Sahin N."/>
            <person name="Saygin H."/>
            <person name="Ay H."/>
        </authorList>
    </citation>
    <scope>NUCLEOTIDE SEQUENCE [LARGE SCALE GENOMIC DNA]</scope>
    <source>
        <strain evidence="3 4">KC333</strain>
    </source>
</reference>
<evidence type="ECO:0000313" key="4">
    <source>
        <dbReference type="Proteomes" id="UP000249304"/>
    </source>
</evidence>
<name>A0A2W2DQX7_9ACTN</name>
<keyword evidence="4" id="KW-1185">Reference proteome</keyword>
<organism evidence="3 4">
    <name type="scientific">Nonomuraea aridisoli</name>
    <dbReference type="NCBI Taxonomy" id="2070368"/>
    <lineage>
        <taxon>Bacteria</taxon>
        <taxon>Bacillati</taxon>
        <taxon>Actinomycetota</taxon>
        <taxon>Actinomycetes</taxon>
        <taxon>Streptosporangiales</taxon>
        <taxon>Streptosporangiaceae</taxon>
        <taxon>Nonomuraea</taxon>
    </lineage>
</organism>
<dbReference type="GO" id="GO:0016705">
    <property type="term" value="F:oxidoreductase activity, acting on paired donors, with incorporation or reduction of molecular oxygen"/>
    <property type="evidence" value="ECO:0007669"/>
    <property type="project" value="InterPro"/>
</dbReference>
<sequence>APPHPREPAPTAPQALELTPTGPHSQEAAPEGGGPVVRLAPAVGMPPVWVGNASAAAIRRAARLGDGWFPSLISPEEVAEGRERLADLAAAHGRPTPLVAIGGTSALGSGPGVPSREAIASGIRSAYGRSLEEVLDIPLTGGPEQAAERLAAYRAAGATHAIIGVAGGDWRAQVDLLAETASLLR</sequence>
<dbReference type="Pfam" id="PF00296">
    <property type="entry name" value="Bac_luciferase"/>
    <property type="match status" value="1"/>
</dbReference>
<dbReference type="InterPro" id="IPR011251">
    <property type="entry name" value="Luciferase-like_dom"/>
</dbReference>
<dbReference type="InterPro" id="IPR036661">
    <property type="entry name" value="Luciferase-like_sf"/>
</dbReference>
<dbReference type="Proteomes" id="UP000249304">
    <property type="component" value="Unassembled WGS sequence"/>
</dbReference>
<evidence type="ECO:0000313" key="3">
    <source>
        <dbReference type="EMBL" id="PZG12611.1"/>
    </source>
</evidence>
<dbReference type="EMBL" id="POUD01000181">
    <property type="protein sequence ID" value="PZG12611.1"/>
    <property type="molecule type" value="Genomic_DNA"/>
</dbReference>
<evidence type="ECO:0000259" key="2">
    <source>
        <dbReference type="Pfam" id="PF00296"/>
    </source>
</evidence>
<dbReference type="OrthoDB" id="3532562at2"/>
<feature type="region of interest" description="Disordered" evidence="1">
    <location>
        <begin position="1"/>
        <end position="36"/>
    </location>
</feature>
<proteinExistence type="predicted"/>